<dbReference type="GO" id="GO:0030288">
    <property type="term" value="C:outer membrane-bounded periplasmic space"/>
    <property type="evidence" value="ECO:0007669"/>
    <property type="project" value="InterPro"/>
</dbReference>
<dbReference type="GO" id="GO:0003993">
    <property type="term" value="F:acid phosphatase activity"/>
    <property type="evidence" value="ECO:0007669"/>
    <property type="project" value="InterPro"/>
</dbReference>
<sequence>MTFQQRSRVTGRGKWALQATSLAVLLALSACGSDDHDDDQADAGGEDSAYVVPGPPAGLGTTDVAQVPGAAAFVDFAATNQRGDARYATVDTNAGVRVLKGFLDIWTPSTLLVDAGTGTVPAQDGFPGFAQSTWTGLPGDATDGTVKNGAVHAENLAFVVRTTLARTPEQAVAAYLDDRRGKNYSVTDGMGPLTSYWRTAAQQTTTINDVAADATTVKYDDGGNNTGVSGSANPEFGDAIAFVQSMGNNASTEPGKRFYKYARPWRWTAAVQVLPTLEPAKSSTPATDGGFPSGHTAEAVRNAVAMAYLVPERFQEMVARGLELGENRIVAGMHSPLDVIGGRILGQASAVGNIYAASSGVRATAYAQARQTLMAATGTSTPEAFYQFAHSQSVSQDRFADHEANKRLYRHRLTFDFTQIGDTGVPAVVPKGAETVLETRLPYLTAEQRRVVLKTTALPSGYPVLDDDEGFGRLNLFDAADGYGAFNGDVVVSMDANQGGFNALDTWRNDISGAGKLTKNGSGTLALAGQNLYTGGTEVAGGTLRVDSASALGAGAVYVGGGTLEVAADEAAQVKSTYTQTAAGALQVNVDADGAGQLSVASDAALAGALTVDFRDGYTPQAGDTLTVISAARVHGTFDSVSVAGFKATPVYGSDSVQVRLDAVQ</sequence>
<accession>A0A157SDR6</accession>
<proteinExistence type="predicted"/>
<dbReference type="SUPFAM" id="SSF48317">
    <property type="entry name" value="Acid phosphatase/Vanadium-dependent haloperoxidase"/>
    <property type="match status" value="1"/>
</dbReference>
<organism evidence="4 5">
    <name type="scientific">Bordetella ansorpii</name>
    <dbReference type="NCBI Taxonomy" id="288768"/>
    <lineage>
        <taxon>Bacteria</taxon>
        <taxon>Pseudomonadati</taxon>
        <taxon>Pseudomonadota</taxon>
        <taxon>Betaproteobacteria</taxon>
        <taxon>Burkholderiales</taxon>
        <taxon>Alcaligenaceae</taxon>
        <taxon>Bordetella</taxon>
    </lineage>
</organism>
<feature type="domain" description="Phosphatidic acid phosphatase type 2/haloperoxidase" evidence="3">
    <location>
        <begin position="236"/>
        <end position="354"/>
    </location>
</feature>
<dbReference type="InterPro" id="IPR013425">
    <property type="entry name" value="Autotrns_rpt"/>
</dbReference>
<evidence type="ECO:0000256" key="2">
    <source>
        <dbReference type="SAM" id="SignalP"/>
    </source>
</evidence>
<name>A0A157SDR6_9BORD</name>
<dbReference type="Gene3D" id="1.20.144.10">
    <property type="entry name" value="Phosphatidic acid phosphatase type 2/haloperoxidase"/>
    <property type="match status" value="1"/>
</dbReference>
<dbReference type="PRINTS" id="PR00483">
    <property type="entry name" value="BACPHPHTASE"/>
</dbReference>
<dbReference type="OrthoDB" id="5760545at2"/>
<evidence type="ECO:0000313" key="5">
    <source>
        <dbReference type="Proteomes" id="UP000076848"/>
    </source>
</evidence>
<evidence type="ECO:0000256" key="1">
    <source>
        <dbReference type="ARBA" id="ARBA00022729"/>
    </source>
</evidence>
<gene>
    <name evidence="4" type="primary">sphB1</name>
    <name evidence="4" type="ORF">SAMEA3906486_01808</name>
</gene>
<dbReference type="GO" id="GO:0008233">
    <property type="term" value="F:peptidase activity"/>
    <property type="evidence" value="ECO:0007669"/>
    <property type="project" value="UniProtKB-KW"/>
</dbReference>
<dbReference type="InterPro" id="IPR001011">
    <property type="entry name" value="Acid_Pase_classA_bac"/>
</dbReference>
<dbReference type="Proteomes" id="UP000076848">
    <property type="component" value="Unassembled WGS sequence"/>
</dbReference>
<keyword evidence="1 2" id="KW-0732">Signal</keyword>
<keyword evidence="4" id="KW-0378">Hydrolase</keyword>
<dbReference type="InterPro" id="IPR036938">
    <property type="entry name" value="PAP2/HPO_sf"/>
</dbReference>
<dbReference type="Gene3D" id="2.160.20.20">
    <property type="match status" value="1"/>
</dbReference>
<dbReference type="RefSeq" id="WP_066125993.1">
    <property type="nucleotide sequence ID" value="NZ_FKIF01000003.1"/>
</dbReference>
<feature type="signal peptide" evidence="2">
    <location>
        <begin position="1"/>
        <end position="32"/>
    </location>
</feature>
<feature type="chain" id="PRO_5007616156" evidence="2">
    <location>
        <begin position="33"/>
        <end position="665"/>
    </location>
</feature>
<protein>
    <submittedName>
        <fullName evidence="4">Autotransporter serine protease</fullName>
        <ecNumber evidence="4">3.4.21.-</ecNumber>
    </submittedName>
</protein>
<dbReference type="PROSITE" id="PS51257">
    <property type="entry name" value="PROKAR_LIPOPROTEIN"/>
    <property type="match status" value="1"/>
</dbReference>
<dbReference type="GO" id="GO:0006508">
    <property type="term" value="P:proteolysis"/>
    <property type="evidence" value="ECO:0007669"/>
    <property type="project" value="UniProtKB-KW"/>
</dbReference>
<dbReference type="EMBL" id="FKIF01000003">
    <property type="protein sequence ID" value="SAI68046.1"/>
    <property type="molecule type" value="Genomic_DNA"/>
</dbReference>
<evidence type="ECO:0000313" key="4">
    <source>
        <dbReference type="EMBL" id="SAI68046.1"/>
    </source>
</evidence>
<dbReference type="AlphaFoldDB" id="A0A157SDR6"/>
<dbReference type="NCBIfam" id="TIGR02601">
    <property type="entry name" value="autotrns_rpt"/>
    <property type="match status" value="1"/>
</dbReference>
<dbReference type="SMART" id="SM00014">
    <property type="entry name" value="acidPPc"/>
    <property type="match status" value="1"/>
</dbReference>
<dbReference type="Pfam" id="PF12951">
    <property type="entry name" value="PATR"/>
    <property type="match status" value="1"/>
</dbReference>
<evidence type="ECO:0000259" key="3">
    <source>
        <dbReference type="SMART" id="SM00014"/>
    </source>
</evidence>
<keyword evidence="5" id="KW-1185">Reference proteome</keyword>
<reference evidence="4 5" key="1">
    <citation type="submission" date="2016-04" db="EMBL/GenBank/DDBJ databases">
        <authorList>
            <consortium name="Pathogen Informatics"/>
        </authorList>
    </citation>
    <scope>NUCLEOTIDE SEQUENCE [LARGE SCALE GENOMIC DNA]</scope>
    <source>
        <strain evidence="4 5">H050680373</strain>
    </source>
</reference>
<dbReference type="CDD" id="cd03397">
    <property type="entry name" value="PAP2_acid_phosphatase"/>
    <property type="match status" value="1"/>
</dbReference>
<dbReference type="STRING" id="288768.SAMEA3906486_01808"/>
<dbReference type="EC" id="3.4.21.-" evidence="4"/>
<keyword evidence="4" id="KW-0645">Protease</keyword>
<dbReference type="InterPro" id="IPR012332">
    <property type="entry name" value="Autotransporter_pectin_lyase_C"/>
</dbReference>
<dbReference type="InterPro" id="IPR000326">
    <property type="entry name" value="PAP2/HPO"/>
</dbReference>
<dbReference type="Pfam" id="PF01569">
    <property type="entry name" value="PAP2"/>
    <property type="match status" value="1"/>
</dbReference>